<dbReference type="OrthoDB" id="4326862at2"/>
<evidence type="ECO:0000313" key="1">
    <source>
        <dbReference type="EMBL" id="PYC78614.1"/>
    </source>
</evidence>
<reference evidence="1 2" key="1">
    <citation type="submission" date="2018-03" db="EMBL/GenBank/DDBJ databases">
        <title>Bioinformatic expansion and discovery of thiopeptide antibiotics.</title>
        <authorList>
            <person name="Schwalen C.J."/>
            <person name="Hudson G.A."/>
            <person name="Mitchell D.A."/>
        </authorList>
    </citation>
    <scope>NUCLEOTIDE SEQUENCE [LARGE SCALE GENOMIC DNA]</scope>
    <source>
        <strain evidence="1 2">ATCC 21389</strain>
    </source>
</reference>
<gene>
    <name evidence="1" type="ORF">C7C46_16070</name>
</gene>
<organism evidence="1 2">
    <name type="scientific">Streptomyces tateyamensis</name>
    <dbReference type="NCBI Taxonomy" id="565073"/>
    <lineage>
        <taxon>Bacteria</taxon>
        <taxon>Bacillati</taxon>
        <taxon>Actinomycetota</taxon>
        <taxon>Actinomycetes</taxon>
        <taxon>Kitasatosporales</taxon>
        <taxon>Streptomycetaceae</taxon>
        <taxon>Streptomyces</taxon>
    </lineage>
</organism>
<accession>A0A2V4NEG5</accession>
<proteinExistence type="predicted"/>
<name>A0A2V4NEG5_9ACTN</name>
<dbReference type="Proteomes" id="UP000248039">
    <property type="component" value="Unassembled WGS sequence"/>
</dbReference>
<keyword evidence="2" id="KW-1185">Reference proteome</keyword>
<dbReference type="RefSeq" id="WP_110670187.1">
    <property type="nucleotide sequence ID" value="NZ_PYBW01000049.1"/>
</dbReference>
<protein>
    <submittedName>
        <fullName evidence="1">Uncharacterized protein</fullName>
    </submittedName>
</protein>
<sequence>MTDLTVRAFIWLWQVLMPGTGRRRASKARNLHSILRTQLASPVVTAPPVTLIRVPLAGLRDLPTPLPRHIIERNRPLLGEDVELIRPALVQTEWYRAMLRRDALDAVAAGEPDPGYTYPGAHSVRGAAA</sequence>
<dbReference type="AlphaFoldDB" id="A0A2V4NEG5"/>
<comment type="caution">
    <text evidence="1">The sequence shown here is derived from an EMBL/GenBank/DDBJ whole genome shotgun (WGS) entry which is preliminary data.</text>
</comment>
<dbReference type="EMBL" id="PYBW01000049">
    <property type="protein sequence ID" value="PYC78614.1"/>
    <property type="molecule type" value="Genomic_DNA"/>
</dbReference>
<evidence type="ECO:0000313" key="2">
    <source>
        <dbReference type="Proteomes" id="UP000248039"/>
    </source>
</evidence>